<sequence>MAGGSAVATKESGKPSIFWFLVMLLAVFVAWWGLVALGATGLNIWPGKEWNFERTGQLGDSFGILSAFMTTLAAFFTYRTLVEEREAYRLQQQRDNRLDRIAKASAERLHKRERQQDEAASLSAAEARFFRMLDLRLAILGEMVFYEDGKPLMGRNAINAMFRTVNTSFDINSSIIEKEKLANRFTYVSAHYHRFTYHIIKDLVDGPLQADAYRYARILRAQLSESELAMIAFTCAYGDGRGRFADFAREFAFFHNLSAKTIKDFGLREALGDAAFERASSEGAVPGAEPT</sequence>
<evidence type="ECO:0000313" key="3">
    <source>
        <dbReference type="Proteomes" id="UP000234479"/>
    </source>
</evidence>
<dbReference type="InterPro" id="IPR031709">
    <property type="entry name" value="PutAbiC"/>
</dbReference>
<proteinExistence type="predicted"/>
<organism evidence="2 3">
    <name type="scientific">Caulobacter zeae</name>
    <dbReference type="NCBI Taxonomy" id="2055137"/>
    <lineage>
        <taxon>Bacteria</taxon>
        <taxon>Pseudomonadati</taxon>
        <taxon>Pseudomonadota</taxon>
        <taxon>Alphaproteobacteria</taxon>
        <taxon>Caulobacterales</taxon>
        <taxon>Caulobacteraceae</taxon>
        <taxon>Caulobacter</taxon>
    </lineage>
</organism>
<keyword evidence="3" id="KW-1185">Reference proteome</keyword>
<dbReference type="Proteomes" id="UP000234479">
    <property type="component" value="Unassembled WGS sequence"/>
</dbReference>
<feature type="transmembrane region" description="Helical" evidence="1">
    <location>
        <begin position="17"/>
        <end position="42"/>
    </location>
</feature>
<feature type="transmembrane region" description="Helical" evidence="1">
    <location>
        <begin position="62"/>
        <end position="82"/>
    </location>
</feature>
<dbReference type="OrthoDB" id="6678638at2"/>
<dbReference type="Pfam" id="PF16872">
    <property type="entry name" value="putAbiC"/>
    <property type="match status" value="1"/>
</dbReference>
<accession>A0A2N5DQ01</accession>
<dbReference type="EMBL" id="PJRS01000010">
    <property type="protein sequence ID" value="PLR28137.1"/>
    <property type="molecule type" value="Genomic_DNA"/>
</dbReference>
<comment type="caution">
    <text evidence="2">The sequence shown here is derived from an EMBL/GenBank/DDBJ whole genome shotgun (WGS) entry which is preliminary data.</text>
</comment>
<evidence type="ECO:0000313" key="2">
    <source>
        <dbReference type="EMBL" id="PLR28137.1"/>
    </source>
</evidence>
<reference evidence="2 3" key="1">
    <citation type="submission" date="2017-12" db="EMBL/GenBank/DDBJ databases">
        <title>The genome sequence of Caulobacter sp. 410.</title>
        <authorList>
            <person name="Gao J."/>
            <person name="Mao X."/>
            <person name="Sun J."/>
        </authorList>
    </citation>
    <scope>NUCLEOTIDE SEQUENCE [LARGE SCALE GENOMIC DNA]</scope>
    <source>
        <strain evidence="2 3">410</strain>
    </source>
</reference>
<dbReference type="AlphaFoldDB" id="A0A2N5DQ01"/>
<gene>
    <name evidence="2" type="ORF">SGCZBJ_03775</name>
</gene>
<keyword evidence="1" id="KW-0472">Membrane</keyword>
<name>A0A2N5DQ01_9CAUL</name>
<evidence type="ECO:0000256" key="1">
    <source>
        <dbReference type="SAM" id="Phobius"/>
    </source>
</evidence>
<evidence type="ECO:0008006" key="4">
    <source>
        <dbReference type="Google" id="ProtNLM"/>
    </source>
</evidence>
<protein>
    <recommendedName>
        <fullName evidence="4">Phage abortive infection protein</fullName>
    </recommendedName>
</protein>
<keyword evidence="1" id="KW-0812">Transmembrane</keyword>
<keyword evidence="1" id="KW-1133">Transmembrane helix</keyword>